<keyword evidence="4 7" id="KW-0862">Zinc</keyword>
<dbReference type="GO" id="GO:0004818">
    <property type="term" value="F:glutamate-tRNA ligase activity"/>
    <property type="evidence" value="ECO:0007669"/>
    <property type="project" value="TreeGrafter"/>
</dbReference>
<evidence type="ECO:0000256" key="3">
    <source>
        <dbReference type="ARBA" id="ARBA00022741"/>
    </source>
</evidence>
<feature type="binding site" evidence="7">
    <location>
        <begin position="17"/>
        <end position="21"/>
    </location>
    <ligand>
        <name>L-glutamate</name>
        <dbReference type="ChEBI" id="CHEBI:29985"/>
    </ligand>
</feature>
<proteinExistence type="inferred from homology"/>
<dbReference type="GeneID" id="82149548"/>
<feature type="binding site" evidence="7">
    <location>
        <position position="118"/>
    </location>
    <ligand>
        <name>Zn(2+)</name>
        <dbReference type="ChEBI" id="CHEBI:29105"/>
    </ligand>
</feature>
<dbReference type="InterPro" id="IPR000924">
    <property type="entry name" value="Glu/Gln-tRNA-synth"/>
</dbReference>
<evidence type="ECO:0000259" key="9">
    <source>
        <dbReference type="Pfam" id="PF00749"/>
    </source>
</evidence>
<evidence type="ECO:0000313" key="10">
    <source>
        <dbReference type="EMBL" id="TGG40448.1"/>
    </source>
</evidence>
<dbReference type="HAMAP" id="MF_01428">
    <property type="entry name" value="Glu_Q_tRNA_synth"/>
    <property type="match status" value="1"/>
</dbReference>
<evidence type="ECO:0000256" key="6">
    <source>
        <dbReference type="ARBA" id="ARBA00023146"/>
    </source>
</evidence>
<comment type="function">
    <text evidence="7">Catalyzes the tRNA-independent activation of glutamate in presence of ATP and the subsequent transfer of glutamate onto a tRNA(Asp). Glutamate is transferred on the 2-amino-5-(4,5-dihydroxy-2-cyclopenten-1-yl) moiety of the queuosine in the wobble position of the QUC anticodon.</text>
</comment>
<gene>
    <name evidence="7 10" type="primary">gluQ</name>
    <name evidence="10" type="ORF">EZ315_07060</name>
</gene>
<evidence type="ECO:0000256" key="2">
    <source>
        <dbReference type="ARBA" id="ARBA00022723"/>
    </source>
</evidence>
<feature type="short sequence motif" description="'KMSKS' region" evidence="7">
    <location>
        <begin position="260"/>
        <end position="264"/>
    </location>
</feature>
<dbReference type="PROSITE" id="PS00178">
    <property type="entry name" value="AA_TRNA_LIGASE_I"/>
    <property type="match status" value="1"/>
</dbReference>
<dbReference type="EMBL" id="SJSA01000001">
    <property type="protein sequence ID" value="TGG40448.1"/>
    <property type="molecule type" value="Genomic_DNA"/>
</dbReference>
<feature type="short sequence motif" description="'HIGH' region" evidence="7">
    <location>
        <begin position="20"/>
        <end position="30"/>
    </location>
</feature>
<reference evidence="10 11" key="1">
    <citation type="submission" date="2019-02" db="EMBL/GenBank/DDBJ databases">
        <title>Isolation and identification of novel species under the genus Muribaculum.</title>
        <authorList>
            <person name="Miyake S."/>
            <person name="Ding Y."/>
            <person name="Low A."/>
            <person name="Soh M."/>
            <person name="Seedorf H."/>
        </authorList>
    </citation>
    <scope>NUCLEOTIDE SEQUENCE [LARGE SCALE GENOMIC DNA]</scope>
    <source>
        <strain evidence="10 11">TLL-A3</strain>
    </source>
</reference>
<organism evidence="10 11">
    <name type="scientific">Duncaniella freteri</name>
    <dbReference type="NCBI Taxonomy" id="2530391"/>
    <lineage>
        <taxon>Bacteria</taxon>
        <taxon>Pseudomonadati</taxon>
        <taxon>Bacteroidota</taxon>
        <taxon>Bacteroidia</taxon>
        <taxon>Bacteroidales</taxon>
        <taxon>Muribaculaceae</taxon>
        <taxon>Duncaniella</taxon>
    </lineage>
</organism>
<dbReference type="InterPro" id="IPR014729">
    <property type="entry name" value="Rossmann-like_a/b/a_fold"/>
</dbReference>
<dbReference type="InterPro" id="IPR001412">
    <property type="entry name" value="aa-tRNA-synth_I_CS"/>
</dbReference>
<keyword evidence="2 7" id="KW-0479">Metal-binding</keyword>
<feature type="binding site" evidence="7">
    <location>
        <position position="204"/>
    </location>
    <ligand>
        <name>L-glutamate</name>
        <dbReference type="ChEBI" id="CHEBI:29985"/>
    </ligand>
</feature>
<dbReference type="GO" id="GO:0008270">
    <property type="term" value="F:zinc ion binding"/>
    <property type="evidence" value="ECO:0007669"/>
    <property type="project" value="UniProtKB-UniRule"/>
</dbReference>
<feature type="binding site" evidence="7">
    <location>
        <position position="222"/>
    </location>
    <ligand>
        <name>L-glutamate</name>
        <dbReference type="ChEBI" id="CHEBI:29985"/>
    </ligand>
</feature>
<dbReference type="NCBIfam" id="NF004314">
    <property type="entry name" value="PRK05710.1-3"/>
    <property type="match status" value="1"/>
</dbReference>
<comment type="caution">
    <text evidence="10">The sequence shown here is derived from an EMBL/GenBank/DDBJ whole genome shotgun (WGS) entry which is preliminary data.</text>
</comment>
<feature type="binding site" evidence="7">
    <location>
        <position position="263"/>
    </location>
    <ligand>
        <name>ATP</name>
        <dbReference type="ChEBI" id="CHEBI:30616"/>
    </ligand>
</feature>
<dbReference type="PANTHER" id="PTHR43311:SF1">
    <property type="entry name" value="GLUTAMYL-Q TRNA(ASP) SYNTHETASE"/>
    <property type="match status" value="1"/>
</dbReference>
<dbReference type="InterPro" id="IPR020058">
    <property type="entry name" value="Glu/Gln-tRNA-synth_Ib_cat-dom"/>
</dbReference>
<keyword evidence="6 7" id="KW-0030">Aminoacyl-tRNA synthetase</keyword>
<evidence type="ECO:0000256" key="5">
    <source>
        <dbReference type="ARBA" id="ARBA00022840"/>
    </source>
</evidence>
<dbReference type="NCBIfam" id="NF004315">
    <property type="entry name" value="PRK05710.1-4"/>
    <property type="match status" value="1"/>
</dbReference>
<evidence type="ECO:0000256" key="7">
    <source>
        <dbReference type="HAMAP-Rule" id="MF_01428"/>
    </source>
</evidence>
<keyword evidence="11" id="KW-1185">Reference proteome</keyword>
<dbReference type="InterPro" id="IPR049940">
    <property type="entry name" value="GluQ/Sye"/>
</dbReference>
<comment type="similarity">
    <text evidence="7">Belongs to the class-I aminoacyl-tRNA synthetase family. GluQ subfamily.</text>
</comment>
<dbReference type="AlphaFoldDB" id="A0A4Z0VAB3"/>
<dbReference type="Proteomes" id="UP000297635">
    <property type="component" value="Unassembled WGS sequence"/>
</dbReference>
<dbReference type="PANTHER" id="PTHR43311">
    <property type="entry name" value="GLUTAMATE--TRNA LIGASE"/>
    <property type="match status" value="1"/>
</dbReference>
<evidence type="ECO:0000313" key="11">
    <source>
        <dbReference type="Proteomes" id="UP000297635"/>
    </source>
</evidence>
<dbReference type="GO" id="GO:0005524">
    <property type="term" value="F:ATP binding"/>
    <property type="evidence" value="ECO:0007669"/>
    <property type="project" value="UniProtKB-KW"/>
</dbReference>
<feature type="binding site" evidence="7">
    <location>
        <position position="120"/>
    </location>
    <ligand>
        <name>Zn(2+)</name>
        <dbReference type="ChEBI" id="CHEBI:29105"/>
    </ligand>
</feature>
<dbReference type="GO" id="GO:0005829">
    <property type="term" value="C:cytosol"/>
    <property type="evidence" value="ECO:0007669"/>
    <property type="project" value="TreeGrafter"/>
</dbReference>
<keyword evidence="1 7" id="KW-0436">Ligase</keyword>
<dbReference type="RefSeq" id="WP_135471461.1">
    <property type="nucleotide sequence ID" value="NZ_CASJPC010000017.1"/>
</dbReference>
<keyword evidence="5 7" id="KW-0067">ATP-binding</keyword>
<keyword evidence="8" id="KW-0648">Protein biosynthesis</keyword>
<feature type="binding site" evidence="7">
    <location>
        <position position="140"/>
    </location>
    <ligand>
        <name>Zn(2+)</name>
        <dbReference type="ChEBI" id="CHEBI:29105"/>
    </ligand>
</feature>
<keyword evidence="3 7" id="KW-0547">Nucleotide-binding</keyword>
<dbReference type="GO" id="GO:0006424">
    <property type="term" value="P:glutamyl-tRNA aminoacylation"/>
    <property type="evidence" value="ECO:0007669"/>
    <property type="project" value="InterPro"/>
</dbReference>
<accession>A0A4Z0VAB3</accession>
<dbReference type="NCBIfam" id="TIGR03838">
    <property type="entry name" value="queuosine_YadB"/>
    <property type="match status" value="1"/>
</dbReference>
<evidence type="ECO:0000256" key="1">
    <source>
        <dbReference type="ARBA" id="ARBA00022598"/>
    </source>
</evidence>
<dbReference type="Gene3D" id="3.40.50.620">
    <property type="entry name" value="HUPs"/>
    <property type="match status" value="1"/>
</dbReference>
<comment type="cofactor">
    <cofactor evidence="7">
        <name>Zn(2+)</name>
        <dbReference type="ChEBI" id="CHEBI:29105"/>
    </cofactor>
    <text evidence="7">Binds 1 zinc ion per subunit.</text>
</comment>
<sequence length="326" mass="36640">MDSKSCKNKSCVTPVGRYAPSPTGRMHLGNLFSALLSWLSVRSRNGRWVLRIEDLDPQRSKEEYAKLIEDDLHWLGLDWNEGGLSDRGPHGPYRQSLRGDIYRIYLNKIRATGYSYPCTCTRADIIATQAPHQSDGRIIYGGHCRPTSLPSFLPEHPTARHSTRLYVPDEEILFTDTVYGNQRVNLTHECGDFILQRADGAWAYQLAVVVDDALMGINEVVRGSDLLLSAAQQTYLYRLLGLTPPAYAHVPLICNSDGVRLSKRDRSLSMDELRKRHTPQEITGILAHLSGILPSPAPCTPHELITEFAWNKIPPKKEIPIDQTSI</sequence>
<dbReference type="GO" id="GO:0006400">
    <property type="term" value="P:tRNA modification"/>
    <property type="evidence" value="ECO:0007669"/>
    <property type="project" value="InterPro"/>
</dbReference>
<dbReference type="EC" id="6.1.1.-" evidence="7"/>
<evidence type="ECO:0000256" key="8">
    <source>
        <dbReference type="RuleBase" id="RU363037"/>
    </source>
</evidence>
<dbReference type="PRINTS" id="PR00987">
    <property type="entry name" value="TRNASYNTHGLU"/>
</dbReference>
<protein>
    <recommendedName>
        <fullName evidence="7">Glutamyl-Q tRNA(Asp) synthetase</fullName>
        <shortName evidence="7">Glu-Q-RSs</shortName>
        <ecNumber evidence="7">6.1.1.-</ecNumber>
    </recommendedName>
</protein>
<dbReference type="SUPFAM" id="SSF52374">
    <property type="entry name" value="Nucleotidylyl transferase"/>
    <property type="match status" value="1"/>
</dbReference>
<feature type="binding site" evidence="7">
    <location>
        <position position="53"/>
    </location>
    <ligand>
        <name>L-glutamate</name>
        <dbReference type="ChEBI" id="CHEBI:29985"/>
    </ligand>
</feature>
<dbReference type="InterPro" id="IPR022380">
    <property type="entry name" value="Glu-Q_tRNA(Asp)_Synthase"/>
</dbReference>
<evidence type="ECO:0000256" key="4">
    <source>
        <dbReference type="ARBA" id="ARBA00022833"/>
    </source>
</evidence>
<feature type="binding site" evidence="7">
    <location>
        <position position="144"/>
    </location>
    <ligand>
        <name>Zn(2+)</name>
        <dbReference type="ChEBI" id="CHEBI:29105"/>
    </ligand>
</feature>
<name>A0A4Z0VAB3_9BACT</name>
<dbReference type="Pfam" id="PF00749">
    <property type="entry name" value="tRNA-synt_1c"/>
    <property type="match status" value="1"/>
</dbReference>
<feature type="domain" description="Glutamyl/glutaminyl-tRNA synthetase class Ib catalytic" evidence="9">
    <location>
        <begin position="17"/>
        <end position="293"/>
    </location>
</feature>